<dbReference type="EMBL" id="GEMB01002190">
    <property type="protein sequence ID" value="JAS00990.1"/>
    <property type="molecule type" value="Transcribed_RNA"/>
</dbReference>
<feature type="domain" description="Lactate/malate dehydrogenase N-terminal" evidence="8">
    <location>
        <begin position="7"/>
        <end position="119"/>
    </location>
</feature>
<evidence type="ECO:0000256" key="4">
    <source>
        <dbReference type="ARBA" id="ARBA00023002"/>
    </source>
</evidence>
<organism evidence="10">
    <name type="scientific">Triatoma infestans</name>
    <name type="common">Assassin bug</name>
    <dbReference type="NCBI Taxonomy" id="30076"/>
    <lineage>
        <taxon>Eukaryota</taxon>
        <taxon>Metazoa</taxon>
        <taxon>Ecdysozoa</taxon>
        <taxon>Arthropoda</taxon>
        <taxon>Hexapoda</taxon>
        <taxon>Insecta</taxon>
        <taxon>Pterygota</taxon>
        <taxon>Neoptera</taxon>
        <taxon>Paraneoptera</taxon>
        <taxon>Hemiptera</taxon>
        <taxon>Heteroptera</taxon>
        <taxon>Panheteroptera</taxon>
        <taxon>Cimicomorpha</taxon>
        <taxon>Reduviidae</taxon>
        <taxon>Triatominae</taxon>
        <taxon>Triatoma</taxon>
    </lineage>
</organism>
<dbReference type="EC" id="1.1.1.37" evidence="7"/>
<dbReference type="Pfam" id="PF00056">
    <property type="entry name" value="Ldh_1_N"/>
    <property type="match status" value="1"/>
</dbReference>
<keyword evidence="4 6" id="KW-0560">Oxidoreductase</keyword>
<evidence type="ECO:0000259" key="8">
    <source>
        <dbReference type="Pfam" id="PF00056"/>
    </source>
</evidence>
<dbReference type="InterPro" id="IPR001252">
    <property type="entry name" value="Malate_DH_AS"/>
</dbReference>
<dbReference type="InterPro" id="IPR015955">
    <property type="entry name" value="Lactate_DH/Glyco_Ohase_4_C"/>
</dbReference>
<evidence type="ECO:0000256" key="3">
    <source>
        <dbReference type="ARBA" id="ARBA00022532"/>
    </source>
</evidence>
<accession>A0A170ZHQ0</accession>
<dbReference type="InterPro" id="IPR001236">
    <property type="entry name" value="Lactate/malate_DH_N"/>
</dbReference>
<proteinExistence type="inferred from homology"/>
<evidence type="ECO:0000259" key="9">
    <source>
        <dbReference type="Pfam" id="PF02866"/>
    </source>
</evidence>
<evidence type="ECO:0000256" key="1">
    <source>
        <dbReference type="ARBA" id="ARBA00008824"/>
    </source>
</evidence>
<name>A0A170ZHQ0_TRIIF</name>
<feature type="non-terminal residue" evidence="10">
    <location>
        <position position="170"/>
    </location>
</feature>
<dbReference type="PROSITE" id="PS00068">
    <property type="entry name" value="MDH"/>
    <property type="match status" value="1"/>
</dbReference>
<dbReference type="GO" id="GO:0030060">
    <property type="term" value="F:L-malate dehydrogenase (NAD+) activity"/>
    <property type="evidence" value="ECO:0007669"/>
    <property type="project" value="UniProtKB-EC"/>
</dbReference>
<dbReference type="SUPFAM" id="SSF56327">
    <property type="entry name" value="LDH C-terminal domain-like"/>
    <property type="match status" value="1"/>
</dbReference>
<evidence type="ECO:0000256" key="7">
    <source>
        <dbReference type="RuleBase" id="RU003405"/>
    </source>
</evidence>
<dbReference type="GO" id="GO:0005739">
    <property type="term" value="C:mitochondrion"/>
    <property type="evidence" value="ECO:0007669"/>
    <property type="project" value="TreeGrafter"/>
</dbReference>
<comment type="similarity">
    <text evidence="1">Belongs to the LDH/MDH superfamily. MDH type 1 family.</text>
</comment>
<feature type="domain" description="Lactate/malate dehydrogenase C-terminal" evidence="9">
    <location>
        <begin position="130"/>
        <end position="162"/>
    </location>
</feature>
<dbReference type="Gene3D" id="3.90.110.10">
    <property type="entry name" value="Lactate dehydrogenase/glycoside hydrolase, family 4, C-terminal"/>
    <property type="match status" value="1"/>
</dbReference>
<dbReference type="GO" id="GO:0006099">
    <property type="term" value="P:tricarboxylic acid cycle"/>
    <property type="evidence" value="ECO:0007669"/>
    <property type="project" value="UniProtKB-KW"/>
</dbReference>
<comment type="catalytic activity">
    <reaction evidence="7">
        <text>(S)-malate + NAD(+) = oxaloacetate + NADH + H(+)</text>
        <dbReference type="Rhea" id="RHEA:21432"/>
        <dbReference type="ChEBI" id="CHEBI:15378"/>
        <dbReference type="ChEBI" id="CHEBI:15589"/>
        <dbReference type="ChEBI" id="CHEBI:16452"/>
        <dbReference type="ChEBI" id="CHEBI:57540"/>
        <dbReference type="ChEBI" id="CHEBI:57945"/>
        <dbReference type="EC" id="1.1.1.37"/>
    </reaction>
</comment>
<dbReference type="InterPro" id="IPR036291">
    <property type="entry name" value="NAD(P)-bd_dom_sf"/>
</dbReference>
<evidence type="ECO:0000256" key="2">
    <source>
        <dbReference type="ARBA" id="ARBA00011738"/>
    </source>
</evidence>
<sequence length="170" mass="18437">LMLKQCCWFDEVALYDLNCTKGLAMELNHIDTNCIATSYDGQKGLHAALKGADIVMITAGAHRKIGMTRRDLFLSNAKIIATLSKECAIHSPNACICLVTNPINSVLPIACEAFKKINRCVDPCKMFGVTTLDVVRANTYVAEVLQMAPETVEVPVICGHSANTIVPILS</sequence>
<keyword evidence="5 7" id="KW-0520">NAD</keyword>
<dbReference type="Gene3D" id="3.40.50.720">
    <property type="entry name" value="NAD(P)-binding Rossmann-like Domain"/>
    <property type="match status" value="1"/>
</dbReference>
<keyword evidence="3 7" id="KW-0816">Tricarboxylic acid cycle</keyword>
<reference evidence="10" key="1">
    <citation type="submission" date="2016-04" db="EMBL/GenBank/DDBJ databases">
        <authorList>
            <person name="Calderon-Fernandez G.M.Sr."/>
        </authorList>
    </citation>
    <scope>NUCLEOTIDE SEQUENCE</scope>
    <source>
        <strain evidence="10">Int1</strain>
        <tissue evidence="10">Integument</tissue>
    </source>
</reference>
<comment type="subunit">
    <text evidence="2">Homodimer.</text>
</comment>
<evidence type="ECO:0000256" key="6">
    <source>
        <dbReference type="RuleBase" id="RU003369"/>
    </source>
</evidence>
<protein>
    <recommendedName>
        <fullName evidence="7">Malate dehydrogenase</fullName>
        <ecNumber evidence="7">1.1.1.37</ecNumber>
    </recommendedName>
</protein>
<dbReference type="GO" id="GO:0006108">
    <property type="term" value="P:malate metabolic process"/>
    <property type="evidence" value="ECO:0007669"/>
    <property type="project" value="InterPro"/>
</dbReference>
<reference evidence="10" key="2">
    <citation type="journal article" date="2017" name="J. Med. Entomol.">
        <title>Transcriptome Analysis of the Triatoma infestans (Hemiptera: Reduviidae) Integument.</title>
        <authorList>
            <person name="Calderon-Fernandez G.M."/>
            <person name="Moriconi D.E."/>
            <person name="Dulbecco A.B."/>
            <person name="Juarez M.P."/>
        </authorList>
    </citation>
    <scope>NUCLEOTIDE SEQUENCE</scope>
    <source>
        <strain evidence="10">Int1</strain>
        <tissue evidence="10">Integument</tissue>
    </source>
</reference>
<evidence type="ECO:0000256" key="5">
    <source>
        <dbReference type="ARBA" id="ARBA00023027"/>
    </source>
</evidence>
<dbReference type="AlphaFoldDB" id="A0A170ZHQ0"/>
<dbReference type="Pfam" id="PF02866">
    <property type="entry name" value="Ldh_1_C"/>
    <property type="match status" value="1"/>
</dbReference>
<feature type="non-terminal residue" evidence="10">
    <location>
        <position position="1"/>
    </location>
</feature>
<dbReference type="PANTHER" id="PTHR11540">
    <property type="entry name" value="MALATE AND LACTATE DEHYDROGENASE"/>
    <property type="match status" value="1"/>
</dbReference>
<dbReference type="PANTHER" id="PTHR11540:SF16">
    <property type="entry name" value="MALATE DEHYDROGENASE, MITOCHONDRIAL"/>
    <property type="match status" value="1"/>
</dbReference>
<evidence type="ECO:0000313" key="10">
    <source>
        <dbReference type="EMBL" id="JAS00990.1"/>
    </source>
</evidence>
<dbReference type="InterPro" id="IPR022383">
    <property type="entry name" value="Lactate/malate_DH_C"/>
</dbReference>
<dbReference type="SUPFAM" id="SSF51735">
    <property type="entry name" value="NAD(P)-binding Rossmann-fold domains"/>
    <property type="match status" value="1"/>
</dbReference>